<reference evidence="2" key="1">
    <citation type="submission" date="2015-03" db="EMBL/GenBank/DDBJ databases">
        <authorList>
            <person name="Ferrari E."/>
            <person name="Walter M.C."/>
            <person name="Huptas C."/>
            <person name="Scherer S."/>
            <person name="Mueller-Herbst S."/>
        </authorList>
    </citation>
    <scope>NUCLEOTIDE SEQUENCE [LARGE SCALE GENOMIC DNA]</scope>
    <source>
        <strain evidence="2">LWP01</strain>
    </source>
</reference>
<dbReference type="KEGG" id="lwi:UE46_10760"/>
<sequence>MTTITFRVSDEEKEFIQKMAEFNGISVSELSRNQILESLENQIDLDLYKSALQAHHAKDESLSLQEMKKALDL</sequence>
<dbReference type="EMBL" id="CP011102">
    <property type="protein sequence ID" value="AQY51469.1"/>
    <property type="molecule type" value="Genomic_DNA"/>
</dbReference>
<evidence type="ECO:0000313" key="1">
    <source>
        <dbReference type="EMBL" id="AQY51469.1"/>
    </source>
</evidence>
<dbReference type="NCBIfam" id="NF046040">
    <property type="entry name" value="RelB_antitoxin"/>
    <property type="match status" value="1"/>
</dbReference>
<keyword evidence="2" id="KW-1185">Reference proteome</keyword>
<dbReference type="Proteomes" id="UP000223060">
    <property type="component" value="Chromosome"/>
</dbReference>
<dbReference type="InterPro" id="IPR046257">
    <property type="entry name" value="DUF6290"/>
</dbReference>
<organism evidence="1 2">
    <name type="scientific">Listeria weihenstephanensis</name>
    <dbReference type="NCBI Taxonomy" id="1006155"/>
    <lineage>
        <taxon>Bacteria</taxon>
        <taxon>Bacillati</taxon>
        <taxon>Bacillota</taxon>
        <taxon>Bacilli</taxon>
        <taxon>Bacillales</taxon>
        <taxon>Listeriaceae</taxon>
        <taxon>Listeria</taxon>
    </lineage>
</organism>
<dbReference type="RefSeq" id="WP_036062806.1">
    <property type="nucleotide sequence ID" value="NZ_CP011102.1"/>
</dbReference>
<accession>A0A1S7FVR7</accession>
<protein>
    <submittedName>
        <fullName evidence="1">Toxin-antitoxin system antitoxin subunit</fullName>
    </submittedName>
</protein>
<evidence type="ECO:0000313" key="2">
    <source>
        <dbReference type="Proteomes" id="UP000223060"/>
    </source>
</evidence>
<name>A0A1S7FVR7_9LIST</name>
<gene>
    <name evidence="1" type="ORF">UE46_10760</name>
</gene>
<dbReference type="Pfam" id="PF19807">
    <property type="entry name" value="DUF6290"/>
    <property type="match status" value="1"/>
</dbReference>
<dbReference type="AlphaFoldDB" id="A0A1S7FVR7"/>
<proteinExistence type="predicted"/>